<dbReference type="AlphaFoldDB" id="A0A1Q8V643"/>
<proteinExistence type="inferred from homology"/>
<evidence type="ECO:0000256" key="6">
    <source>
        <dbReference type="ARBA" id="ARBA00023136"/>
    </source>
</evidence>
<evidence type="ECO:0000313" key="10">
    <source>
        <dbReference type="EMBL" id="OLO43601.1"/>
    </source>
</evidence>
<sequence>MSTTTTTTGGSSSPSSPDREQASPAIRTTSLRKRREARAGIGFVAPFLAMFAVVFLIPIVVSVYRSFFRDVASGSDLYGGGEKVSTFVGLDNYVQAAGQPAFWRGLGRVLLFGVVQVPVMILAALALALVLDSLLVRRVTVFRLGFFLPYAIPGIVAAIMWLYMYNPSFSPINELLGLVGLKVDFFGRSIILWSMANITTWTFTGYNMLIFLAALQSVPRELYEAARIDGATGWQIVRRIKIPMVRSASLLAVLLSIIGTVQLFNEPTVLYSQNQWMGLDYTPMMMAYNSMTGALSPSGSGPASAVSVLIALVAGALAALYALVQNRIDK</sequence>
<comment type="subcellular location">
    <subcellularLocation>
        <location evidence="1 7">Cell membrane</location>
        <topology evidence="1 7">Multi-pass membrane protein</topology>
    </subcellularLocation>
</comment>
<feature type="transmembrane region" description="Helical" evidence="7">
    <location>
        <begin position="244"/>
        <end position="264"/>
    </location>
</feature>
<keyword evidence="4 7" id="KW-0812">Transmembrane</keyword>
<reference evidence="10 11" key="1">
    <citation type="submission" date="2016-12" db="EMBL/GenBank/DDBJ databases">
        <title>Genomic Comparison of strains in the 'Actinomyces naeslundii' Group.</title>
        <authorList>
            <person name="Mughal S.R."/>
            <person name="Do T."/>
            <person name="Gilbert S.C."/>
            <person name="Witherden E.A."/>
            <person name="Didelot X."/>
            <person name="Beighton D."/>
        </authorList>
    </citation>
    <scope>NUCLEOTIDE SEQUENCE [LARGE SCALE GENOMIC DNA]</scope>
    <source>
        <strain evidence="10 11">CCUG 33920</strain>
    </source>
</reference>
<feature type="region of interest" description="Disordered" evidence="8">
    <location>
        <begin position="1"/>
        <end position="26"/>
    </location>
</feature>
<dbReference type="InterPro" id="IPR035906">
    <property type="entry name" value="MetI-like_sf"/>
</dbReference>
<evidence type="ECO:0000256" key="7">
    <source>
        <dbReference type="RuleBase" id="RU363032"/>
    </source>
</evidence>
<organism evidence="10 11">
    <name type="scientific">Actinomyces oris</name>
    <dbReference type="NCBI Taxonomy" id="544580"/>
    <lineage>
        <taxon>Bacteria</taxon>
        <taxon>Bacillati</taxon>
        <taxon>Actinomycetota</taxon>
        <taxon>Actinomycetes</taxon>
        <taxon>Actinomycetales</taxon>
        <taxon>Actinomycetaceae</taxon>
        <taxon>Actinomyces</taxon>
    </lineage>
</organism>
<dbReference type="GO" id="GO:0055085">
    <property type="term" value="P:transmembrane transport"/>
    <property type="evidence" value="ECO:0007669"/>
    <property type="project" value="InterPro"/>
</dbReference>
<feature type="transmembrane region" description="Helical" evidence="7">
    <location>
        <begin position="41"/>
        <end position="64"/>
    </location>
</feature>
<protein>
    <submittedName>
        <fullName evidence="10">ABC transporter permease</fullName>
    </submittedName>
</protein>
<keyword evidence="5 7" id="KW-1133">Transmembrane helix</keyword>
<feature type="transmembrane region" description="Helical" evidence="7">
    <location>
        <begin position="305"/>
        <end position="324"/>
    </location>
</feature>
<evidence type="ECO:0000259" key="9">
    <source>
        <dbReference type="PROSITE" id="PS50928"/>
    </source>
</evidence>
<evidence type="ECO:0000256" key="5">
    <source>
        <dbReference type="ARBA" id="ARBA00022989"/>
    </source>
</evidence>
<dbReference type="OrthoDB" id="3210259at2"/>
<dbReference type="InterPro" id="IPR000515">
    <property type="entry name" value="MetI-like"/>
</dbReference>
<keyword evidence="6 7" id="KW-0472">Membrane</keyword>
<dbReference type="PANTHER" id="PTHR30193:SF41">
    <property type="entry name" value="DIACETYLCHITOBIOSE UPTAKE SYSTEM PERMEASE PROTEIN NGCF"/>
    <property type="match status" value="1"/>
</dbReference>
<feature type="compositionally biased region" description="Low complexity" evidence="8">
    <location>
        <begin position="1"/>
        <end position="16"/>
    </location>
</feature>
<evidence type="ECO:0000256" key="3">
    <source>
        <dbReference type="ARBA" id="ARBA00022475"/>
    </source>
</evidence>
<dbReference type="CDD" id="cd06261">
    <property type="entry name" value="TM_PBP2"/>
    <property type="match status" value="1"/>
</dbReference>
<feature type="transmembrane region" description="Helical" evidence="7">
    <location>
        <begin position="185"/>
        <end position="215"/>
    </location>
</feature>
<feature type="transmembrane region" description="Helical" evidence="7">
    <location>
        <begin position="144"/>
        <end position="165"/>
    </location>
</feature>
<feature type="transmembrane region" description="Helical" evidence="7">
    <location>
        <begin position="109"/>
        <end position="132"/>
    </location>
</feature>
<comment type="similarity">
    <text evidence="7">Belongs to the binding-protein-dependent transport system permease family.</text>
</comment>
<dbReference type="Gene3D" id="1.10.3720.10">
    <property type="entry name" value="MetI-like"/>
    <property type="match status" value="1"/>
</dbReference>
<dbReference type="PROSITE" id="PS50928">
    <property type="entry name" value="ABC_TM1"/>
    <property type="match status" value="1"/>
</dbReference>
<keyword evidence="3" id="KW-1003">Cell membrane</keyword>
<name>A0A1Q8V643_9ACTO</name>
<evidence type="ECO:0000256" key="4">
    <source>
        <dbReference type="ARBA" id="ARBA00022692"/>
    </source>
</evidence>
<evidence type="ECO:0000256" key="1">
    <source>
        <dbReference type="ARBA" id="ARBA00004651"/>
    </source>
</evidence>
<feature type="domain" description="ABC transmembrane type-1" evidence="9">
    <location>
        <begin position="106"/>
        <end position="321"/>
    </location>
</feature>
<comment type="caution">
    <text evidence="10">The sequence shown here is derived from an EMBL/GenBank/DDBJ whole genome shotgun (WGS) entry which is preliminary data.</text>
</comment>
<gene>
    <name evidence="10" type="ORF">BKH29_10120</name>
</gene>
<dbReference type="EMBL" id="MSKJ01000024">
    <property type="protein sequence ID" value="OLO43601.1"/>
    <property type="molecule type" value="Genomic_DNA"/>
</dbReference>
<dbReference type="PANTHER" id="PTHR30193">
    <property type="entry name" value="ABC TRANSPORTER PERMEASE PROTEIN"/>
    <property type="match status" value="1"/>
</dbReference>
<dbReference type="SUPFAM" id="SSF161098">
    <property type="entry name" value="MetI-like"/>
    <property type="match status" value="1"/>
</dbReference>
<keyword evidence="2 7" id="KW-0813">Transport</keyword>
<evidence type="ECO:0000256" key="2">
    <source>
        <dbReference type="ARBA" id="ARBA00022448"/>
    </source>
</evidence>
<dbReference type="RefSeq" id="WP_075377308.1">
    <property type="nucleotide sequence ID" value="NZ_MSKJ01000024.1"/>
</dbReference>
<dbReference type="Proteomes" id="UP000186857">
    <property type="component" value="Unassembled WGS sequence"/>
</dbReference>
<dbReference type="InterPro" id="IPR051393">
    <property type="entry name" value="ABC_transporter_permease"/>
</dbReference>
<evidence type="ECO:0000256" key="8">
    <source>
        <dbReference type="SAM" id="MobiDB-lite"/>
    </source>
</evidence>
<accession>A0A1Q8V643</accession>
<evidence type="ECO:0000313" key="11">
    <source>
        <dbReference type="Proteomes" id="UP000186857"/>
    </source>
</evidence>
<dbReference type="Pfam" id="PF00528">
    <property type="entry name" value="BPD_transp_1"/>
    <property type="match status" value="1"/>
</dbReference>
<dbReference type="GO" id="GO:0005886">
    <property type="term" value="C:plasma membrane"/>
    <property type="evidence" value="ECO:0007669"/>
    <property type="project" value="UniProtKB-SubCell"/>
</dbReference>